<dbReference type="HOGENOM" id="CLU_3130339_0_0_1"/>
<sequence>MHVTKLSTSLNASWKVQQNRNAFMWLRWRLRLESGFLIMYMEVCSLWIGL</sequence>
<evidence type="ECO:0000313" key="1">
    <source>
        <dbReference type="EnsemblPlants" id="Bo04326s010.1"/>
    </source>
</evidence>
<proteinExistence type="predicted"/>
<protein>
    <submittedName>
        <fullName evidence="1">Uncharacterized protein</fullName>
    </submittedName>
</protein>
<name>A0A0D2ZX20_BRAOL</name>
<reference evidence="1" key="1">
    <citation type="journal article" date="2014" name="Genome Biol.">
        <title>Transcriptome and methylome profiling reveals relics of genome dominance in the mesopolyploid Brassica oleracea.</title>
        <authorList>
            <person name="Parkin I.A."/>
            <person name="Koh C."/>
            <person name="Tang H."/>
            <person name="Robinson S.J."/>
            <person name="Kagale S."/>
            <person name="Clarke W.E."/>
            <person name="Town C.D."/>
            <person name="Nixon J."/>
            <person name="Krishnakumar V."/>
            <person name="Bidwell S.L."/>
            <person name="Denoeud F."/>
            <person name="Belcram H."/>
            <person name="Links M.G."/>
            <person name="Just J."/>
            <person name="Clarke C."/>
            <person name="Bender T."/>
            <person name="Huebert T."/>
            <person name="Mason A.S."/>
            <person name="Pires J.C."/>
            <person name="Barker G."/>
            <person name="Moore J."/>
            <person name="Walley P.G."/>
            <person name="Manoli S."/>
            <person name="Batley J."/>
            <person name="Edwards D."/>
            <person name="Nelson M.N."/>
            <person name="Wang X."/>
            <person name="Paterson A.H."/>
            <person name="King G."/>
            <person name="Bancroft I."/>
            <person name="Chalhoub B."/>
            <person name="Sharpe A.G."/>
        </authorList>
    </citation>
    <scope>NUCLEOTIDE SEQUENCE [LARGE SCALE GENOMIC DNA]</scope>
    <source>
        <strain evidence="1">cv. TO1000</strain>
    </source>
</reference>
<keyword evidence="2" id="KW-1185">Reference proteome</keyword>
<reference evidence="1" key="2">
    <citation type="submission" date="2015-06" db="UniProtKB">
        <authorList>
            <consortium name="EnsemblPlants"/>
        </authorList>
    </citation>
    <scope>IDENTIFICATION</scope>
</reference>
<dbReference type="AlphaFoldDB" id="A0A0D2ZX20"/>
<organism evidence="1 2">
    <name type="scientific">Brassica oleracea var. oleracea</name>
    <dbReference type="NCBI Taxonomy" id="109376"/>
    <lineage>
        <taxon>Eukaryota</taxon>
        <taxon>Viridiplantae</taxon>
        <taxon>Streptophyta</taxon>
        <taxon>Embryophyta</taxon>
        <taxon>Tracheophyta</taxon>
        <taxon>Spermatophyta</taxon>
        <taxon>Magnoliopsida</taxon>
        <taxon>eudicotyledons</taxon>
        <taxon>Gunneridae</taxon>
        <taxon>Pentapetalae</taxon>
        <taxon>rosids</taxon>
        <taxon>malvids</taxon>
        <taxon>Brassicales</taxon>
        <taxon>Brassicaceae</taxon>
        <taxon>Brassiceae</taxon>
        <taxon>Brassica</taxon>
    </lineage>
</organism>
<dbReference type="EnsemblPlants" id="Bo04326s010.1">
    <property type="protein sequence ID" value="Bo04326s010.1"/>
    <property type="gene ID" value="Bo04326s010"/>
</dbReference>
<dbReference type="Proteomes" id="UP000032141">
    <property type="component" value="Unassembled WGS sequence"/>
</dbReference>
<dbReference type="Gramene" id="Bo04326s010.1">
    <property type="protein sequence ID" value="Bo04326s010.1"/>
    <property type="gene ID" value="Bo04326s010"/>
</dbReference>
<accession>A0A0D2ZX20</accession>
<evidence type="ECO:0000313" key="2">
    <source>
        <dbReference type="Proteomes" id="UP000032141"/>
    </source>
</evidence>